<dbReference type="NCBIfam" id="NF005831">
    <property type="entry name" value="PRK07734.1"/>
    <property type="match status" value="1"/>
</dbReference>
<dbReference type="InterPro" id="IPR006665">
    <property type="entry name" value="OmpA-like"/>
</dbReference>
<evidence type="ECO:0000256" key="7">
    <source>
        <dbReference type="PROSITE-ProRule" id="PRU00473"/>
    </source>
</evidence>
<sequence length="269" mass="30410">MSKKNKRHQEHEEHPDESWLLPYSDLMTLLLAMFIVLFGMSNVDSQKFRELSEAFNSVLTGGHGVLDQTSMNSNTKTSNEDISKAASELITKKTTDMMRKKEQENLEALKKQLDDYIKQNGLTNDLDTKLNQSQLMITIRDNALFPSGEADVKPDARILAKAISNMLQQFPDYEVIVSGHTDNIPISNREFPSNWDLSSVRALNFMKILLLNDQLDPKKFSAIGYGEYHPVSPNDTNVGRALNRRVEVSIIRKYLDPATPQLGVTSAHE</sequence>
<evidence type="ECO:0000256" key="6">
    <source>
        <dbReference type="ARBA" id="ARBA00023136"/>
    </source>
</evidence>
<keyword evidence="8" id="KW-0175">Coiled coil</keyword>
<dbReference type="EMBL" id="FNBG01000045">
    <property type="protein sequence ID" value="SDG46554.1"/>
    <property type="molecule type" value="Genomic_DNA"/>
</dbReference>
<keyword evidence="4 9" id="KW-0812">Transmembrane</keyword>
<evidence type="ECO:0000256" key="5">
    <source>
        <dbReference type="ARBA" id="ARBA00022989"/>
    </source>
</evidence>
<dbReference type="STRING" id="670482.SAMN04488542_14514"/>
<keyword evidence="6 7" id="KW-0472">Membrane</keyword>
<dbReference type="InterPro" id="IPR050330">
    <property type="entry name" value="Bact_OuterMem_StrucFunc"/>
</dbReference>
<evidence type="ECO:0000256" key="2">
    <source>
        <dbReference type="ARBA" id="ARBA00008914"/>
    </source>
</evidence>
<dbReference type="AlphaFoldDB" id="A0A1G7UGE3"/>
<dbReference type="SUPFAM" id="SSF103088">
    <property type="entry name" value="OmpA-like"/>
    <property type="match status" value="1"/>
</dbReference>
<name>A0A1G7UGE3_9BACL</name>
<gene>
    <name evidence="11" type="ORF">SAMN04488542_14514</name>
</gene>
<feature type="coiled-coil region" evidence="8">
    <location>
        <begin position="92"/>
        <end position="119"/>
    </location>
</feature>
<comment type="subcellular location">
    <subcellularLocation>
        <location evidence="1">Cell membrane</location>
        <topology evidence="1">Single-pass membrane protein</topology>
    </subcellularLocation>
</comment>
<dbReference type="PANTHER" id="PTHR30329:SF21">
    <property type="entry name" value="LIPOPROTEIN YIAD-RELATED"/>
    <property type="match status" value="1"/>
</dbReference>
<evidence type="ECO:0000256" key="4">
    <source>
        <dbReference type="ARBA" id="ARBA00022692"/>
    </source>
</evidence>
<evidence type="ECO:0000313" key="12">
    <source>
        <dbReference type="Proteomes" id="UP000198972"/>
    </source>
</evidence>
<dbReference type="Pfam" id="PF13677">
    <property type="entry name" value="MotB_plug"/>
    <property type="match status" value="1"/>
</dbReference>
<keyword evidence="5 9" id="KW-1133">Transmembrane helix</keyword>
<keyword evidence="12" id="KW-1185">Reference proteome</keyword>
<dbReference type="Gene3D" id="3.30.1330.60">
    <property type="entry name" value="OmpA-like domain"/>
    <property type="match status" value="1"/>
</dbReference>
<dbReference type="PROSITE" id="PS51123">
    <property type="entry name" value="OMPA_2"/>
    <property type="match status" value="1"/>
</dbReference>
<dbReference type="RefSeq" id="WP_091236167.1">
    <property type="nucleotide sequence ID" value="NZ_FNBG01000045.1"/>
</dbReference>
<evidence type="ECO:0000256" key="3">
    <source>
        <dbReference type="ARBA" id="ARBA00022475"/>
    </source>
</evidence>
<dbReference type="Pfam" id="PF00691">
    <property type="entry name" value="OmpA"/>
    <property type="match status" value="1"/>
</dbReference>
<dbReference type="CDD" id="cd07185">
    <property type="entry name" value="OmpA_C-like"/>
    <property type="match status" value="1"/>
</dbReference>
<evidence type="ECO:0000259" key="10">
    <source>
        <dbReference type="PROSITE" id="PS51123"/>
    </source>
</evidence>
<dbReference type="PANTHER" id="PTHR30329">
    <property type="entry name" value="STATOR ELEMENT OF FLAGELLAR MOTOR COMPLEX"/>
    <property type="match status" value="1"/>
</dbReference>
<proteinExistence type="inferred from homology"/>
<keyword evidence="3" id="KW-1003">Cell membrane</keyword>
<dbReference type="InterPro" id="IPR025713">
    <property type="entry name" value="MotB-like_N_dom"/>
</dbReference>
<feature type="domain" description="OmpA-like" evidence="10">
    <location>
        <begin position="132"/>
        <end position="254"/>
    </location>
</feature>
<dbReference type="Proteomes" id="UP000198972">
    <property type="component" value="Unassembled WGS sequence"/>
</dbReference>
<evidence type="ECO:0000256" key="8">
    <source>
        <dbReference type="SAM" id="Coils"/>
    </source>
</evidence>
<evidence type="ECO:0000256" key="9">
    <source>
        <dbReference type="SAM" id="Phobius"/>
    </source>
</evidence>
<dbReference type="GO" id="GO:0005886">
    <property type="term" value="C:plasma membrane"/>
    <property type="evidence" value="ECO:0007669"/>
    <property type="project" value="UniProtKB-SubCell"/>
</dbReference>
<evidence type="ECO:0000313" key="11">
    <source>
        <dbReference type="EMBL" id="SDG46554.1"/>
    </source>
</evidence>
<dbReference type="InterPro" id="IPR036737">
    <property type="entry name" value="OmpA-like_sf"/>
</dbReference>
<evidence type="ECO:0000256" key="1">
    <source>
        <dbReference type="ARBA" id="ARBA00004162"/>
    </source>
</evidence>
<protein>
    <submittedName>
        <fullName evidence="11">Chemotaxis protein MotB</fullName>
    </submittedName>
</protein>
<reference evidence="11 12" key="1">
    <citation type="submission" date="2016-10" db="EMBL/GenBank/DDBJ databases">
        <authorList>
            <person name="de Groot N.N."/>
        </authorList>
    </citation>
    <scope>NUCLEOTIDE SEQUENCE [LARGE SCALE GENOMIC DNA]</scope>
    <source>
        <strain evidence="11 12">DSM 28129</strain>
    </source>
</reference>
<dbReference type="OrthoDB" id="9815217at2"/>
<comment type="similarity">
    <text evidence="2">Belongs to the MotB family.</text>
</comment>
<organism evidence="11 12">
    <name type="scientific">Fontibacillus panacisegetis</name>
    <dbReference type="NCBI Taxonomy" id="670482"/>
    <lineage>
        <taxon>Bacteria</taxon>
        <taxon>Bacillati</taxon>
        <taxon>Bacillota</taxon>
        <taxon>Bacilli</taxon>
        <taxon>Bacillales</taxon>
        <taxon>Paenibacillaceae</taxon>
        <taxon>Fontibacillus</taxon>
    </lineage>
</organism>
<accession>A0A1G7UGE3</accession>
<feature type="transmembrane region" description="Helical" evidence="9">
    <location>
        <begin position="20"/>
        <end position="40"/>
    </location>
</feature>